<reference evidence="1" key="1">
    <citation type="submission" date="2011-11" db="EMBL/GenBank/DDBJ databases">
        <title>Construction and analysis of a metagenome of deep-sea sediment.</title>
        <authorList>
            <person name="Huo Y.-Y."/>
            <person name="Cheng H."/>
            <person name="Wu M."/>
        </authorList>
    </citation>
    <scope>NUCLEOTIDE SEQUENCE</scope>
</reference>
<evidence type="ECO:0000313" key="1">
    <source>
        <dbReference type="EMBL" id="AFD03341.1"/>
    </source>
</evidence>
<dbReference type="EMBL" id="JQ085822">
    <property type="protein sequence ID" value="AFD03341.1"/>
    <property type="molecule type" value="Genomic_DNA"/>
</dbReference>
<sequence length="64" mass="7395">MDEARNGVQDILKVYRRRQATSETEEAGRHLAEDMSEDKLARLEAKRRLIRESESGPDSLDHLD</sequence>
<proteinExistence type="predicted"/>
<organism evidence="1">
    <name type="scientific">uncultured bacterium W5-15b</name>
    <dbReference type="NCBI Taxonomy" id="1130997"/>
    <lineage>
        <taxon>Bacteria</taxon>
        <taxon>environmental samples</taxon>
    </lineage>
</organism>
<protein>
    <submittedName>
        <fullName evidence="1">Uncharacterized protein</fullName>
    </submittedName>
</protein>
<name>H9BX19_9BACT</name>
<accession>H9BX19</accession>
<dbReference type="AlphaFoldDB" id="H9BX19"/>